<protein>
    <submittedName>
        <fullName evidence="1">Amino-transferase class IV, putative</fullName>
    </submittedName>
</protein>
<dbReference type="GO" id="GO:0016740">
    <property type="term" value="F:transferase activity"/>
    <property type="evidence" value="ECO:0007669"/>
    <property type="project" value="UniProtKB-KW"/>
</dbReference>
<keyword evidence="1" id="KW-0808">Transferase</keyword>
<evidence type="ECO:0000313" key="2">
    <source>
        <dbReference type="Proteomes" id="UP000515908"/>
    </source>
</evidence>
<accession>A0A7G2CAC9</accession>
<name>A0A7G2CAC9_9TRYP</name>
<gene>
    <name evidence="1" type="ORF">ADEAN_000242500</name>
</gene>
<evidence type="ECO:0000313" key="1">
    <source>
        <dbReference type="EMBL" id="CAD2214972.1"/>
    </source>
</evidence>
<dbReference type="EMBL" id="LR877148">
    <property type="protein sequence ID" value="CAD2214972.1"/>
    <property type="molecule type" value="Genomic_DNA"/>
</dbReference>
<dbReference type="Pfam" id="PF01063">
    <property type="entry name" value="Aminotran_4"/>
    <property type="match status" value="1"/>
</dbReference>
<organism evidence="1 2">
    <name type="scientific">Angomonas deanei</name>
    <dbReference type="NCBI Taxonomy" id="59799"/>
    <lineage>
        <taxon>Eukaryota</taxon>
        <taxon>Discoba</taxon>
        <taxon>Euglenozoa</taxon>
        <taxon>Kinetoplastea</taxon>
        <taxon>Metakinetoplastina</taxon>
        <taxon>Trypanosomatida</taxon>
        <taxon>Trypanosomatidae</taxon>
        <taxon>Strigomonadinae</taxon>
        <taxon>Angomonas</taxon>
    </lineage>
</organism>
<sequence length="185" mass="20597">MGLLFDALREDPNLKTLQVDLRSRAVALQKANSVFEVLLVHPDDYLVTEGSRSNFLLVSPSNVLQCSLEKDILIGVTLKKAKVAAEKRGLGDVVHQRLTLKEVLEAKSILMLGTSPGVLPVRRILLYKGDADKQKFEHMVKRLALPDTLMKRIVKVSDVEAFIDYEVQNDTVKNLIEGYTAEALA</sequence>
<dbReference type="SUPFAM" id="SSF56752">
    <property type="entry name" value="D-aminoacid aminotransferase-like PLP-dependent enzymes"/>
    <property type="match status" value="1"/>
</dbReference>
<dbReference type="Proteomes" id="UP000515908">
    <property type="component" value="Chromosome 04"/>
</dbReference>
<dbReference type="AlphaFoldDB" id="A0A7G2CAC9"/>
<keyword evidence="2" id="KW-1185">Reference proteome</keyword>
<reference evidence="1 2" key="1">
    <citation type="submission" date="2020-08" db="EMBL/GenBank/DDBJ databases">
        <authorList>
            <person name="Newling K."/>
            <person name="Davey J."/>
            <person name="Forrester S."/>
        </authorList>
    </citation>
    <scope>NUCLEOTIDE SEQUENCE [LARGE SCALE GENOMIC DNA]</scope>
    <source>
        <strain evidence="2">Crithidia deanei Carvalho (ATCC PRA-265)</strain>
    </source>
</reference>
<dbReference type="InterPro" id="IPR036038">
    <property type="entry name" value="Aminotransferase-like"/>
</dbReference>
<dbReference type="InterPro" id="IPR043132">
    <property type="entry name" value="BCAT-like_C"/>
</dbReference>
<dbReference type="InterPro" id="IPR001544">
    <property type="entry name" value="Aminotrans_IV"/>
</dbReference>
<dbReference type="Gene3D" id="3.20.10.10">
    <property type="entry name" value="D-amino Acid Aminotransferase, subunit A, domain 2"/>
    <property type="match status" value="1"/>
</dbReference>
<proteinExistence type="predicted"/>
<dbReference type="VEuPathDB" id="TriTrypDB:ADEAN_000242500"/>